<dbReference type="Gramene" id="ORUFI07G22290.1">
    <property type="protein sequence ID" value="ORUFI07G22290.1"/>
    <property type="gene ID" value="ORUFI07G22290"/>
</dbReference>
<evidence type="ECO:0000313" key="3">
    <source>
        <dbReference type="Proteomes" id="UP000008022"/>
    </source>
</evidence>
<keyword evidence="3" id="KW-1185">Reference proteome</keyword>
<organism evidence="2 3">
    <name type="scientific">Oryza rufipogon</name>
    <name type="common">Brownbeard rice</name>
    <name type="synonym">Asian wild rice</name>
    <dbReference type="NCBI Taxonomy" id="4529"/>
    <lineage>
        <taxon>Eukaryota</taxon>
        <taxon>Viridiplantae</taxon>
        <taxon>Streptophyta</taxon>
        <taxon>Embryophyta</taxon>
        <taxon>Tracheophyta</taxon>
        <taxon>Spermatophyta</taxon>
        <taxon>Magnoliopsida</taxon>
        <taxon>Liliopsida</taxon>
        <taxon>Poales</taxon>
        <taxon>Poaceae</taxon>
        <taxon>BOP clade</taxon>
        <taxon>Oryzoideae</taxon>
        <taxon>Oryzeae</taxon>
        <taxon>Oryzinae</taxon>
        <taxon>Oryza</taxon>
    </lineage>
</organism>
<protein>
    <submittedName>
        <fullName evidence="2">Uncharacterized protein</fullName>
    </submittedName>
</protein>
<dbReference type="Proteomes" id="UP000008022">
    <property type="component" value="Unassembled WGS sequence"/>
</dbReference>
<feature type="compositionally biased region" description="Low complexity" evidence="1">
    <location>
        <begin position="9"/>
        <end position="22"/>
    </location>
</feature>
<proteinExistence type="predicted"/>
<dbReference type="EnsemblPlants" id="ORUFI07G22290.1">
    <property type="protein sequence ID" value="ORUFI07G22290.1"/>
    <property type="gene ID" value="ORUFI07G22290"/>
</dbReference>
<evidence type="ECO:0000313" key="2">
    <source>
        <dbReference type="EnsemblPlants" id="ORUFI07G22290.1"/>
    </source>
</evidence>
<dbReference type="HOGENOM" id="CLU_2112926_0_0_1"/>
<accession>A0A0E0QAW3</accession>
<dbReference type="AlphaFoldDB" id="A0A0E0QAW3"/>
<name>A0A0E0QAW3_ORYRU</name>
<reference evidence="3" key="1">
    <citation type="submission" date="2013-06" db="EMBL/GenBank/DDBJ databases">
        <authorList>
            <person name="Zhao Q."/>
        </authorList>
    </citation>
    <scope>NUCLEOTIDE SEQUENCE</scope>
    <source>
        <strain evidence="3">cv. W1943</strain>
    </source>
</reference>
<feature type="region of interest" description="Disordered" evidence="1">
    <location>
        <begin position="1"/>
        <end position="26"/>
    </location>
</feature>
<evidence type="ECO:0000256" key="1">
    <source>
        <dbReference type="SAM" id="MobiDB-lite"/>
    </source>
</evidence>
<sequence length="115" mass="12116">MPPPPTSLPPRAKSPSLLLKSSPPAPIRHITLPNPLPCHQIRPQIASSQTLDPKFVLKSHQDEAAVQKDVCTGITGGPAAGTNTTVHGDLLLTMLLDGLQQPGMGSGFSPTRWVS</sequence>
<reference evidence="2" key="2">
    <citation type="submission" date="2015-06" db="UniProtKB">
        <authorList>
            <consortium name="EnsemblPlants"/>
        </authorList>
    </citation>
    <scope>IDENTIFICATION</scope>
</reference>